<dbReference type="Gene3D" id="1.10.510.10">
    <property type="entry name" value="Transferase(Phosphotransferase) domain 1"/>
    <property type="match status" value="1"/>
</dbReference>
<sequence length="265" mass="29930">MYQVGYCYILGIGVEIDKPKAFTSYLKSAEEADAKYKSKYGKYAHCDEDNTLPAWGQSCDPDIATRLSEIKKLGKGGLGSVYQQPCWMYRCTQDVGSSMENNNDFLKEDCLEKDENVLEENIYGVMPYVAPEVLSGEQQFTKAADIYGQGLQRIATKVVLETPKCYIVLAKKCMDSNPQKRPSAWDVDKTIDVWLDEIANSDDNKIKRQFLDADKKAIKLLPTSKHPDEIYTSKIIGTKLISKAIKGIYLFLDESICNSLLHIYL</sequence>
<reference evidence="1 2" key="1">
    <citation type="submission" date="2018-06" db="EMBL/GenBank/DDBJ databases">
        <title>Comparative genomics reveals the genomic features of Rhizophagus irregularis, R. cerebriforme, R. diaphanum and Gigaspora rosea, and their symbiotic lifestyle signature.</title>
        <authorList>
            <person name="Morin E."/>
            <person name="San Clemente H."/>
            <person name="Chen E.C.H."/>
            <person name="De La Providencia I."/>
            <person name="Hainaut M."/>
            <person name="Kuo A."/>
            <person name="Kohler A."/>
            <person name="Murat C."/>
            <person name="Tang N."/>
            <person name="Roy S."/>
            <person name="Loubradou J."/>
            <person name="Henrissat B."/>
            <person name="Grigoriev I.V."/>
            <person name="Corradi N."/>
            <person name="Roux C."/>
            <person name="Martin F.M."/>
        </authorList>
    </citation>
    <scope>NUCLEOTIDE SEQUENCE [LARGE SCALE GENOMIC DNA]</scope>
    <source>
        <strain evidence="1 2">DAOM 194757</strain>
    </source>
</reference>
<evidence type="ECO:0000313" key="2">
    <source>
        <dbReference type="Proteomes" id="UP000266673"/>
    </source>
</evidence>
<dbReference type="InterPro" id="IPR011009">
    <property type="entry name" value="Kinase-like_dom_sf"/>
</dbReference>
<evidence type="ECO:0008006" key="3">
    <source>
        <dbReference type="Google" id="ProtNLM"/>
    </source>
</evidence>
<dbReference type="Gene3D" id="1.25.40.10">
    <property type="entry name" value="Tetratricopeptide repeat domain"/>
    <property type="match status" value="1"/>
</dbReference>
<evidence type="ECO:0000313" key="1">
    <source>
        <dbReference type="EMBL" id="RIB01539.1"/>
    </source>
</evidence>
<accession>A0A397TYN1</accession>
<organism evidence="1 2">
    <name type="scientific">Gigaspora rosea</name>
    <dbReference type="NCBI Taxonomy" id="44941"/>
    <lineage>
        <taxon>Eukaryota</taxon>
        <taxon>Fungi</taxon>
        <taxon>Fungi incertae sedis</taxon>
        <taxon>Mucoromycota</taxon>
        <taxon>Glomeromycotina</taxon>
        <taxon>Glomeromycetes</taxon>
        <taxon>Diversisporales</taxon>
        <taxon>Gigasporaceae</taxon>
        <taxon>Gigaspora</taxon>
    </lineage>
</organism>
<dbReference type="InterPro" id="IPR011990">
    <property type="entry name" value="TPR-like_helical_dom_sf"/>
</dbReference>
<dbReference type="Proteomes" id="UP000266673">
    <property type="component" value="Unassembled WGS sequence"/>
</dbReference>
<gene>
    <name evidence="1" type="ORF">C2G38_2230533</name>
</gene>
<comment type="caution">
    <text evidence="1">The sequence shown here is derived from an EMBL/GenBank/DDBJ whole genome shotgun (WGS) entry which is preliminary data.</text>
</comment>
<keyword evidence="2" id="KW-1185">Reference proteome</keyword>
<dbReference type="EMBL" id="QKWP01003071">
    <property type="protein sequence ID" value="RIB01539.1"/>
    <property type="molecule type" value="Genomic_DNA"/>
</dbReference>
<dbReference type="SUPFAM" id="SSF56112">
    <property type="entry name" value="Protein kinase-like (PK-like)"/>
    <property type="match status" value="1"/>
</dbReference>
<proteinExistence type="predicted"/>
<name>A0A397TYN1_9GLOM</name>
<protein>
    <recommendedName>
        <fullName evidence="3">Protein kinase domain-containing protein</fullName>
    </recommendedName>
</protein>
<dbReference type="AlphaFoldDB" id="A0A397TYN1"/>